<reference evidence="2 3" key="1">
    <citation type="journal article" date="2022" name="Nat. Ecol. Evol.">
        <title>A masculinizing supergene underlies an exaggerated male reproductive morph in a spider.</title>
        <authorList>
            <person name="Hendrickx F."/>
            <person name="De Corte Z."/>
            <person name="Sonet G."/>
            <person name="Van Belleghem S.M."/>
            <person name="Kostlbacher S."/>
            <person name="Vangestel C."/>
        </authorList>
    </citation>
    <scope>NUCLEOTIDE SEQUENCE [LARGE SCALE GENOMIC DNA]</scope>
    <source>
        <strain evidence="2">W744_W776</strain>
    </source>
</reference>
<dbReference type="Proteomes" id="UP000827092">
    <property type="component" value="Unassembled WGS sequence"/>
</dbReference>
<evidence type="ECO:0000313" key="2">
    <source>
        <dbReference type="EMBL" id="KAG8190911.1"/>
    </source>
</evidence>
<organism evidence="2 3">
    <name type="scientific">Oedothorax gibbosus</name>
    <dbReference type="NCBI Taxonomy" id="931172"/>
    <lineage>
        <taxon>Eukaryota</taxon>
        <taxon>Metazoa</taxon>
        <taxon>Ecdysozoa</taxon>
        <taxon>Arthropoda</taxon>
        <taxon>Chelicerata</taxon>
        <taxon>Arachnida</taxon>
        <taxon>Araneae</taxon>
        <taxon>Araneomorphae</taxon>
        <taxon>Entelegynae</taxon>
        <taxon>Araneoidea</taxon>
        <taxon>Linyphiidae</taxon>
        <taxon>Erigoninae</taxon>
        <taxon>Oedothorax</taxon>
    </lineage>
</organism>
<dbReference type="EMBL" id="JAFNEN010000171">
    <property type="protein sequence ID" value="KAG8190911.1"/>
    <property type="molecule type" value="Genomic_DNA"/>
</dbReference>
<sequence length="80" mass="8850">MSLTFYHILCPVYVGNDVPLLMSGKSKRQLIRKSAFLQYLSSDGCAGFTKSHSSTSSDGDMSPKKSLGTEVIRRNYIQNS</sequence>
<proteinExistence type="predicted"/>
<comment type="caution">
    <text evidence="2">The sequence shown here is derived from an EMBL/GenBank/DDBJ whole genome shotgun (WGS) entry which is preliminary data.</text>
</comment>
<dbReference type="AlphaFoldDB" id="A0AAV6V3R6"/>
<evidence type="ECO:0000256" key="1">
    <source>
        <dbReference type="SAM" id="MobiDB-lite"/>
    </source>
</evidence>
<gene>
    <name evidence="2" type="ORF">JTE90_014392</name>
</gene>
<accession>A0AAV6V3R6</accession>
<evidence type="ECO:0000313" key="3">
    <source>
        <dbReference type="Proteomes" id="UP000827092"/>
    </source>
</evidence>
<name>A0AAV6V3R6_9ARAC</name>
<keyword evidence="3" id="KW-1185">Reference proteome</keyword>
<feature type="region of interest" description="Disordered" evidence="1">
    <location>
        <begin position="48"/>
        <end position="80"/>
    </location>
</feature>
<feature type="compositionally biased region" description="Low complexity" evidence="1">
    <location>
        <begin position="51"/>
        <end position="60"/>
    </location>
</feature>
<protein>
    <submittedName>
        <fullName evidence="2">Uncharacterized protein</fullName>
    </submittedName>
</protein>